<accession>A0A0A8ZT32</accession>
<sequence>MEAQLLSGSSSPLICPWESTSMLVPSWHLKSHGGSST</sequence>
<dbReference type="AlphaFoldDB" id="A0A0A8ZT32"/>
<protein>
    <submittedName>
        <fullName evidence="1">Uncharacterized protein</fullName>
    </submittedName>
</protein>
<evidence type="ECO:0000313" key="1">
    <source>
        <dbReference type="EMBL" id="JAD37982.1"/>
    </source>
</evidence>
<proteinExistence type="predicted"/>
<organism evidence="1">
    <name type="scientific">Arundo donax</name>
    <name type="common">Giant reed</name>
    <name type="synonym">Donax arundinaceus</name>
    <dbReference type="NCBI Taxonomy" id="35708"/>
    <lineage>
        <taxon>Eukaryota</taxon>
        <taxon>Viridiplantae</taxon>
        <taxon>Streptophyta</taxon>
        <taxon>Embryophyta</taxon>
        <taxon>Tracheophyta</taxon>
        <taxon>Spermatophyta</taxon>
        <taxon>Magnoliopsida</taxon>
        <taxon>Liliopsida</taxon>
        <taxon>Poales</taxon>
        <taxon>Poaceae</taxon>
        <taxon>PACMAD clade</taxon>
        <taxon>Arundinoideae</taxon>
        <taxon>Arundineae</taxon>
        <taxon>Arundo</taxon>
    </lineage>
</organism>
<reference evidence="1" key="2">
    <citation type="journal article" date="2015" name="Data Brief">
        <title>Shoot transcriptome of the giant reed, Arundo donax.</title>
        <authorList>
            <person name="Barrero R.A."/>
            <person name="Guerrero F.D."/>
            <person name="Moolhuijzen P."/>
            <person name="Goolsby J.A."/>
            <person name="Tidwell J."/>
            <person name="Bellgard S.E."/>
            <person name="Bellgard M.I."/>
        </authorList>
    </citation>
    <scope>NUCLEOTIDE SEQUENCE</scope>
    <source>
        <tissue evidence="1">Shoot tissue taken approximately 20 cm above the soil surface</tissue>
    </source>
</reference>
<reference evidence="1" key="1">
    <citation type="submission" date="2014-09" db="EMBL/GenBank/DDBJ databases">
        <authorList>
            <person name="Magalhaes I.L.F."/>
            <person name="Oliveira U."/>
            <person name="Santos F.R."/>
            <person name="Vidigal T.H.D.A."/>
            <person name="Brescovit A.D."/>
            <person name="Santos A.J."/>
        </authorList>
    </citation>
    <scope>NUCLEOTIDE SEQUENCE</scope>
    <source>
        <tissue evidence="1">Shoot tissue taken approximately 20 cm above the soil surface</tissue>
    </source>
</reference>
<dbReference type="EMBL" id="GBRH01259913">
    <property type="protein sequence ID" value="JAD37982.1"/>
    <property type="molecule type" value="Transcribed_RNA"/>
</dbReference>
<name>A0A0A8ZT32_ARUDO</name>